<sequence length="91" mass="10075">MIKMQGTKSVVVEQIIQPAKGQSGGNVVAGDTNKDGSNVVFSQTKQYLPVQISKSANTKQRKCVRRDNEAVEIDEAFVNPPIIHTFIIRLY</sequence>
<name>A0ABD3E3R8_9LAMI</name>
<keyword evidence="2" id="KW-1185">Reference proteome</keyword>
<dbReference type="Proteomes" id="UP001632038">
    <property type="component" value="Unassembled WGS sequence"/>
</dbReference>
<evidence type="ECO:0000313" key="1">
    <source>
        <dbReference type="EMBL" id="KAL3647725.1"/>
    </source>
</evidence>
<comment type="caution">
    <text evidence="1">The sequence shown here is derived from an EMBL/GenBank/DDBJ whole genome shotgun (WGS) entry which is preliminary data.</text>
</comment>
<protein>
    <submittedName>
        <fullName evidence="1">Uncharacterized protein</fullName>
    </submittedName>
</protein>
<gene>
    <name evidence="1" type="ORF">CASFOL_008693</name>
</gene>
<dbReference type="EMBL" id="JAVIJP010000009">
    <property type="protein sequence ID" value="KAL3647725.1"/>
    <property type="molecule type" value="Genomic_DNA"/>
</dbReference>
<evidence type="ECO:0000313" key="2">
    <source>
        <dbReference type="Proteomes" id="UP001632038"/>
    </source>
</evidence>
<dbReference type="AlphaFoldDB" id="A0ABD3E3R8"/>
<accession>A0ABD3E3R8</accession>
<reference evidence="2" key="1">
    <citation type="journal article" date="2024" name="IScience">
        <title>Strigolactones Initiate the Formation of Haustorium-like Structures in Castilleja.</title>
        <authorList>
            <person name="Buerger M."/>
            <person name="Peterson D."/>
            <person name="Chory J."/>
        </authorList>
    </citation>
    <scope>NUCLEOTIDE SEQUENCE [LARGE SCALE GENOMIC DNA]</scope>
</reference>
<proteinExistence type="predicted"/>
<organism evidence="1 2">
    <name type="scientific">Castilleja foliolosa</name>
    <dbReference type="NCBI Taxonomy" id="1961234"/>
    <lineage>
        <taxon>Eukaryota</taxon>
        <taxon>Viridiplantae</taxon>
        <taxon>Streptophyta</taxon>
        <taxon>Embryophyta</taxon>
        <taxon>Tracheophyta</taxon>
        <taxon>Spermatophyta</taxon>
        <taxon>Magnoliopsida</taxon>
        <taxon>eudicotyledons</taxon>
        <taxon>Gunneridae</taxon>
        <taxon>Pentapetalae</taxon>
        <taxon>asterids</taxon>
        <taxon>lamiids</taxon>
        <taxon>Lamiales</taxon>
        <taxon>Orobanchaceae</taxon>
        <taxon>Pedicularideae</taxon>
        <taxon>Castillejinae</taxon>
        <taxon>Castilleja</taxon>
    </lineage>
</organism>